<dbReference type="OrthoDB" id="3688258at2"/>
<keyword evidence="3 7" id="KW-0812">Transmembrane</keyword>
<accession>A0A1Q5PSZ4</accession>
<evidence type="ECO:0000313" key="8">
    <source>
        <dbReference type="EMBL" id="OKL50724.1"/>
    </source>
</evidence>
<dbReference type="PANTHER" id="PTHR23513:SF17">
    <property type="entry name" value="MEMBRANE PROTEIN"/>
    <property type="match status" value="1"/>
</dbReference>
<keyword evidence="5 7" id="KW-0472">Membrane</keyword>
<evidence type="ECO:0000256" key="4">
    <source>
        <dbReference type="ARBA" id="ARBA00022989"/>
    </source>
</evidence>
<dbReference type="SUPFAM" id="SSF103473">
    <property type="entry name" value="MFS general substrate transporter"/>
    <property type="match status" value="1"/>
</dbReference>
<dbReference type="AlphaFoldDB" id="A0A1Q5PSZ4"/>
<evidence type="ECO:0000256" key="6">
    <source>
        <dbReference type="SAM" id="MobiDB-lite"/>
    </source>
</evidence>
<feature type="transmembrane region" description="Helical" evidence="7">
    <location>
        <begin position="359"/>
        <end position="378"/>
    </location>
</feature>
<dbReference type="STRING" id="52770.BSZ40_11030"/>
<feature type="transmembrane region" description="Helical" evidence="7">
    <location>
        <begin position="476"/>
        <end position="495"/>
    </location>
</feature>
<feature type="transmembrane region" description="Helical" evidence="7">
    <location>
        <begin position="168"/>
        <end position="191"/>
    </location>
</feature>
<evidence type="ECO:0000256" key="3">
    <source>
        <dbReference type="ARBA" id="ARBA00022692"/>
    </source>
</evidence>
<feature type="transmembrane region" description="Helical" evidence="7">
    <location>
        <begin position="138"/>
        <end position="161"/>
    </location>
</feature>
<keyword evidence="2" id="KW-1003">Cell membrane</keyword>
<evidence type="ECO:0000256" key="1">
    <source>
        <dbReference type="ARBA" id="ARBA00004651"/>
    </source>
</evidence>
<feature type="transmembrane region" description="Helical" evidence="7">
    <location>
        <begin position="203"/>
        <end position="221"/>
    </location>
</feature>
<feature type="transmembrane region" description="Helical" evidence="7">
    <location>
        <begin position="97"/>
        <end position="118"/>
    </location>
</feature>
<feature type="compositionally biased region" description="Low complexity" evidence="6">
    <location>
        <begin position="236"/>
        <end position="260"/>
    </location>
</feature>
<dbReference type="Gene3D" id="1.20.1250.20">
    <property type="entry name" value="MFS general substrate transporter like domains"/>
    <property type="match status" value="1"/>
</dbReference>
<dbReference type="EMBL" id="MQVS01000018">
    <property type="protein sequence ID" value="OKL50724.1"/>
    <property type="molecule type" value="Genomic_DNA"/>
</dbReference>
<gene>
    <name evidence="8" type="ORF">BSZ40_11030</name>
</gene>
<reference evidence="9" key="1">
    <citation type="submission" date="2016-12" db="EMBL/GenBank/DDBJ databases">
        <authorList>
            <person name="Meng X."/>
        </authorList>
    </citation>
    <scope>NUCLEOTIDE SEQUENCE [LARGE SCALE GENOMIC DNA]</scope>
    <source>
        <strain evidence="9">DSM 20732</strain>
    </source>
</reference>
<dbReference type="GO" id="GO:0005886">
    <property type="term" value="C:plasma membrane"/>
    <property type="evidence" value="ECO:0007669"/>
    <property type="project" value="UniProtKB-SubCell"/>
</dbReference>
<evidence type="ECO:0000313" key="9">
    <source>
        <dbReference type="Proteomes" id="UP000185612"/>
    </source>
</evidence>
<dbReference type="PANTHER" id="PTHR23513">
    <property type="entry name" value="INTEGRAL MEMBRANE EFFLUX PROTEIN-RELATED"/>
    <property type="match status" value="1"/>
</dbReference>
<protein>
    <recommendedName>
        <fullName evidence="10">MFS transporter</fullName>
    </recommendedName>
</protein>
<dbReference type="RefSeq" id="WP_073826423.1">
    <property type="nucleotide sequence ID" value="NZ_MQVS01000018.1"/>
</dbReference>
<dbReference type="InParanoid" id="A0A1Q5PSZ4"/>
<feature type="compositionally biased region" description="Gly residues" evidence="6">
    <location>
        <begin position="279"/>
        <end position="295"/>
    </location>
</feature>
<feature type="region of interest" description="Disordered" evidence="6">
    <location>
        <begin position="276"/>
        <end position="295"/>
    </location>
</feature>
<keyword evidence="9" id="KW-1185">Reference proteome</keyword>
<organism evidence="8 9">
    <name type="scientific">Buchananella hordeovulneris</name>
    <dbReference type="NCBI Taxonomy" id="52770"/>
    <lineage>
        <taxon>Bacteria</taxon>
        <taxon>Bacillati</taxon>
        <taxon>Actinomycetota</taxon>
        <taxon>Actinomycetes</taxon>
        <taxon>Actinomycetales</taxon>
        <taxon>Actinomycetaceae</taxon>
        <taxon>Buchananella</taxon>
    </lineage>
</organism>
<evidence type="ECO:0000256" key="7">
    <source>
        <dbReference type="SAM" id="Phobius"/>
    </source>
</evidence>
<feature type="transmembrane region" description="Helical" evidence="7">
    <location>
        <begin position="66"/>
        <end position="85"/>
    </location>
</feature>
<evidence type="ECO:0008006" key="10">
    <source>
        <dbReference type="Google" id="ProtNLM"/>
    </source>
</evidence>
<dbReference type="Proteomes" id="UP000185612">
    <property type="component" value="Unassembled WGS sequence"/>
</dbReference>
<feature type="transmembrane region" description="Helical" evidence="7">
    <location>
        <begin position="390"/>
        <end position="408"/>
    </location>
</feature>
<comment type="caution">
    <text evidence="8">The sequence shown here is derived from an EMBL/GenBank/DDBJ whole genome shotgun (WGS) entry which is preliminary data.</text>
</comment>
<comment type="subcellular location">
    <subcellularLocation>
        <location evidence="1">Cell membrane</location>
        <topology evidence="1">Multi-pass membrane protein</topology>
    </subcellularLocation>
</comment>
<evidence type="ECO:0000256" key="5">
    <source>
        <dbReference type="ARBA" id="ARBA00023136"/>
    </source>
</evidence>
<feature type="transmembrane region" description="Helical" evidence="7">
    <location>
        <begin position="333"/>
        <end position="353"/>
    </location>
</feature>
<sequence>MTNQRPTSAPSPAGEAAPTWRTLWSTRGFRLLIGVRLASQSGDGLLQAGLATLFFFRPESMRSPGGVAFALAVLLLPYSLVGPFIGAVLDRVSRRNLLVYGNLGRCLGMGLLVVALAAARSGGSGAGRLAAEVALYTLALAALGVMHFLLAALSAGVPLIIPRRSLLLANAILPPVGGVATAVGAVIGFALRIALPPGLVTDLGAVAAAGVMFGLAALLAARLGVHEIGPVPAEGAVGAGSEQDGAAARGDGRHAQAGGAAEAGVHDAASEAGTERLTAGGGAGAGAGSTAGGAGGLRRAVRSTWRELAHAAAHLWQRRLPAIAIATMGAHRATYGVAFLTIVLASRTILAPADGDGVGVFSLLLACIIGGHGIGVLLTGLRARVGARTWLTVCLGLSVLGLSLVALAPRLPTMAVGLVVHGIGLQAGKITVDTVVHGHVADAYRGRAFAIHDSVFNGSEVVAAALLCGVIPVTGWSRAILLGAAAWLVLCALAWRRATAAWQDELAG</sequence>
<keyword evidence="4 7" id="KW-1133">Transmembrane helix</keyword>
<feature type="region of interest" description="Disordered" evidence="6">
    <location>
        <begin position="236"/>
        <end position="265"/>
    </location>
</feature>
<name>A0A1Q5PSZ4_9ACTO</name>
<proteinExistence type="predicted"/>
<dbReference type="InterPro" id="IPR036259">
    <property type="entry name" value="MFS_trans_sf"/>
</dbReference>
<evidence type="ECO:0000256" key="2">
    <source>
        <dbReference type="ARBA" id="ARBA00022475"/>
    </source>
</evidence>